<evidence type="ECO:0000313" key="1">
    <source>
        <dbReference type="EMBL" id="QHT22887.1"/>
    </source>
</evidence>
<proteinExistence type="predicted"/>
<name>A0A6C0E160_9ZZZZ</name>
<dbReference type="AlphaFoldDB" id="A0A6C0E160"/>
<dbReference type="EMBL" id="MN739721">
    <property type="protein sequence ID" value="QHT22887.1"/>
    <property type="molecule type" value="Genomic_DNA"/>
</dbReference>
<sequence length="275" mass="32348">MNTLNNIILWFYRICAGIVTVKCAGHLIRVNHTSITQINWNPTLINVLYKLIYFYSKVQLLCVKLNTKLFAVLLIISDNSTKILRKYNISVKPLSLHQFDFYNNGNLIGSKTFNNELKLTIDVDLKQELENMFSKQYNFIIYSDLSNLNKEYSINKVLYQVIPDEIYYQVSNVKFIGLILFYQDADIHINLSTNEYNFYVVNNIFDKYFIIYFIKNILKNQCIDTKNIFQYKLTLYDQNAEIKTLDESDTIVLHKDTYEIVKCDKQISSDGFVIT</sequence>
<organism evidence="1">
    <name type="scientific">viral metagenome</name>
    <dbReference type="NCBI Taxonomy" id="1070528"/>
    <lineage>
        <taxon>unclassified sequences</taxon>
        <taxon>metagenomes</taxon>
        <taxon>organismal metagenomes</taxon>
    </lineage>
</organism>
<protein>
    <submittedName>
        <fullName evidence="1">Uncharacterized protein</fullName>
    </submittedName>
</protein>
<reference evidence="1" key="1">
    <citation type="journal article" date="2020" name="Nature">
        <title>Giant virus diversity and host interactions through global metagenomics.</title>
        <authorList>
            <person name="Schulz F."/>
            <person name="Roux S."/>
            <person name="Paez-Espino D."/>
            <person name="Jungbluth S."/>
            <person name="Walsh D.A."/>
            <person name="Denef V.J."/>
            <person name="McMahon K.D."/>
            <person name="Konstantinidis K.T."/>
            <person name="Eloe-Fadrosh E.A."/>
            <person name="Kyrpides N.C."/>
            <person name="Woyke T."/>
        </authorList>
    </citation>
    <scope>NUCLEOTIDE SEQUENCE</scope>
    <source>
        <strain evidence="1">GVMAG-M-3300023179-114</strain>
    </source>
</reference>
<accession>A0A6C0E160</accession>